<dbReference type="InterPro" id="IPR029063">
    <property type="entry name" value="SAM-dependent_MTases_sf"/>
</dbReference>
<keyword evidence="3" id="KW-0949">S-adenosyl-L-methionine</keyword>
<comment type="caution">
    <text evidence="6">The sequence shown here is derived from an EMBL/GenBank/DDBJ whole genome shotgun (WGS) entry which is preliminary data.</text>
</comment>
<dbReference type="PIRSF" id="PIRSF005739">
    <property type="entry name" value="O-mtase"/>
    <property type="match status" value="1"/>
</dbReference>
<dbReference type="EMBL" id="CAUWAG010000003">
    <property type="protein sequence ID" value="CAJ2501645.1"/>
    <property type="molecule type" value="Genomic_DNA"/>
</dbReference>
<evidence type="ECO:0000256" key="1">
    <source>
        <dbReference type="ARBA" id="ARBA00022603"/>
    </source>
</evidence>
<proteinExistence type="predicted"/>
<organism evidence="6 7">
    <name type="scientific">Anthostomella pinea</name>
    <dbReference type="NCBI Taxonomy" id="933095"/>
    <lineage>
        <taxon>Eukaryota</taxon>
        <taxon>Fungi</taxon>
        <taxon>Dikarya</taxon>
        <taxon>Ascomycota</taxon>
        <taxon>Pezizomycotina</taxon>
        <taxon>Sordariomycetes</taxon>
        <taxon>Xylariomycetidae</taxon>
        <taxon>Xylariales</taxon>
        <taxon>Xylariaceae</taxon>
        <taxon>Anthostomella</taxon>
    </lineage>
</organism>
<reference evidence="6" key="1">
    <citation type="submission" date="2023-10" db="EMBL/GenBank/DDBJ databases">
        <authorList>
            <person name="Hackl T."/>
        </authorList>
    </citation>
    <scope>NUCLEOTIDE SEQUENCE</scope>
</reference>
<dbReference type="AlphaFoldDB" id="A0AAI8YEC5"/>
<protein>
    <submittedName>
        <fullName evidence="6">Uu.00g044980.m01.CDS01</fullName>
    </submittedName>
</protein>
<dbReference type="SUPFAM" id="SSF53335">
    <property type="entry name" value="S-adenosyl-L-methionine-dependent methyltransferases"/>
    <property type="match status" value="1"/>
</dbReference>
<dbReference type="PANTHER" id="PTHR43712">
    <property type="entry name" value="PUTATIVE (AFU_ORTHOLOGUE AFUA_4G14580)-RELATED"/>
    <property type="match status" value="1"/>
</dbReference>
<evidence type="ECO:0000313" key="6">
    <source>
        <dbReference type="EMBL" id="CAJ2501645.1"/>
    </source>
</evidence>
<dbReference type="GO" id="GO:0008171">
    <property type="term" value="F:O-methyltransferase activity"/>
    <property type="evidence" value="ECO:0007669"/>
    <property type="project" value="InterPro"/>
</dbReference>
<dbReference type="InterPro" id="IPR001077">
    <property type="entry name" value="COMT_C"/>
</dbReference>
<keyword evidence="1" id="KW-0489">Methyltransferase</keyword>
<evidence type="ECO:0000313" key="7">
    <source>
        <dbReference type="Proteomes" id="UP001295740"/>
    </source>
</evidence>
<dbReference type="Gene3D" id="3.40.50.150">
    <property type="entry name" value="Vaccinia Virus protein VP39"/>
    <property type="match status" value="1"/>
</dbReference>
<name>A0AAI8YEC5_9PEZI</name>
<evidence type="ECO:0000259" key="5">
    <source>
        <dbReference type="Pfam" id="PF00891"/>
    </source>
</evidence>
<dbReference type="Gene3D" id="1.10.10.10">
    <property type="entry name" value="Winged helix-like DNA-binding domain superfamily/Winged helix DNA-binding domain"/>
    <property type="match status" value="1"/>
</dbReference>
<dbReference type="Proteomes" id="UP001295740">
    <property type="component" value="Unassembled WGS sequence"/>
</dbReference>
<dbReference type="GO" id="GO:0032259">
    <property type="term" value="P:methylation"/>
    <property type="evidence" value="ECO:0007669"/>
    <property type="project" value="UniProtKB-KW"/>
</dbReference>
<accession>A0AAI8YEC5</accession>
<dbReference type="Pfam" id="PF00891">
    <property type="entry name" value="Methyltransf_2"/>
    <property type="match status" value="1"/>
</dbReference>
<dbReference type="InterPro" id="IPR016461">
    <property type="entry name" value="COMT-like"/>
</dbReference>
<dbReference type="PROSITE" id="PS51683">
    <property type="entry name" value="SAM_OMT_II"/>
    <property type="match status" value="1"/>
</dbReference>
<feature type="domain" description="O-methyltransferase C-terminal" evidence="5">
    <location>
        <begin position="222"/>
        <end position="394"/>
    </location>
</feature>
<evidence type="ECO:0000256" key="4">
    <source>
        <dbReference type="PIRSR" id="PIRSR005739-1"/>
    </source>
</evidence>
<evidence type="ECO:0000256" key="2">
    <source>
        <dbReference type="ARBA" id="ARBA00022679"/>
    </source>
</evidence>
<gene>
    <name evidence="6" type="ORF">KHLLAP_LOCUS2113</name>
</gene>
<evidence type="ECO:0000256" key="3">
    <source>
        <dbReference type="ARBA" id="ARBA00022691"/>
    </source>
</evidence>
<keyword evidence="7" id="KW-1185">Reference proteome</keyword>
<dbReference type="InterPro" id="IPR036388">
    <property type="entry name" value="WH-like_DNA-bd_sf"/>
</dbReference>
<sequence>MEQNIDRSGDIAKLRQVGEFIASAIETVAAEWSKGGAANSTSPNAVQIPSWELYDAQRTLAAAAGTVEELVCDPSLRLLSFSTQYYESRSLHIAAEHRIADYLDESPRDTGVNVAQIASKIGIENEKLSLKHPVQGPSYKVNETTLSLAVGTEKSRWEWLEEKVHEAGATLALPPFRPPEEATGKGRARPELAIFNLAMVGGGKVSSAAHVLGNPWEKLGKATVVDVGGGQGGFARQLYDKFDDLKFVVQDRPSMVTQGEAMWRHENPEALSNGRVRLMAHDFFAANPVKGAEVYWLRYILHDWSDDYSIKILTRLRETMTPGSRLLVADQVMGTTCGSSSPALDVPRAPEPLPANYGHYARYSHQRDLGMMALINGIERTPEQFRGIIEAAGLRMVKVWRCRTQVSIIECRLP</sequence>
<feature type="active site" description="Proton acceptor" evidence="4">
    <location>
        <position position="302"/>
    </location>
</feature>
<keyword evidence="2" id="KW-0808">Transferase</keyword>
<dbReference type="PANTHER" id="PTHR43712:SF2">
    <property type="entry name" value="O-METHYLTRANSFERASE CICE"/>
    <property type="match status" value="1"/>
</dbReference>